<reference evidence="1 2" key="1">
    <citation type="submission" date="2022-02" db="EMBL/GenBank/DDBJ databases">
        <title>Paenibacillus sp. MBLB1776 Whole Genome Shotgun Sequencing.</title>
        <authorList>
            <person name="Hwang C.Y."/>
            <person name="Cho E.-S."/>
            <person name="Seo M.-J."/>
        </authorList>
    </citation>
    <scope>NUCLEOTIDE SEQUENCE [LARGE SCALE GENOMIC DNA]</scope>
    <source>
        <strain evidence="1 2">MBLB1776</strain>
    </source>
</reference>
<gene>
    <name evidence="1" type="ORF">MJA45_18065</name>
</gene>
<dbReference type="InterPro" id="IPR050583">
    <property type="entry name" value="Mycobacterial_A85_antigen"/>
</dbReference>
<dbReference type="Gene3D" id="3.40.50.1820">
    <property type="entry name" value="alpha/beta hydrolase"/>
    <property type="match status" value="1"/>
</dbReference>
<sequence>MKEEAFSGRACFGRTETHELHSFGEDPVPVSFRYKVYLPEGYDAGRENGYPVLYLLHGSGGDETSWDNFLPFLNGRTGSGSPEAMIAVAPSGGNSFWIDSPKYGPYETAVIHRLVPEIDRRYNTVPGREGRFLAGVSMGGYGALRYALTYPGMFGGAVLLSPAVQAEEPPATSRAVTGGAFGEPFDRKAWDRLNYPAALASYAAQPWQVPIFILAGDEDWNHLSEKEDLPEDAWRYNMEVQAVRLYFELHRKNLYNRFYPKGGEVPASPAELRIVKGGHTESVWLPGFVEGVSYLLRYYRE</sequence>
<dbReference type="PANTHER" id="PTHR48098:SF1">
    <property type="entry name" value="DIACYLGLYCEROL ACYLTRANSFERASE_MYCOLYLTRANSFERASE AG85A"/>
    <property type="match status" value="1"/>
</dbReference>
<dbReference type="SUPFAM" id="SSF53474">
    <property type="entry name" value="alpha/beta-Hydrolases"/>
    <property type="match status" value="1"/>
</dbReference>
<name>A0AA96LC40_9BACL</name>
<dbReference type="InterPro" id="IPR029058">
    <property type="entry name" value="AB_hydrolase_fold"/>
</dbReference>
<dbReference type="InterPro" id="IPR000801">
    <property type="entry name" value="Esterase-like"/>
</dbReference>
<dbReference type="Proteomes" id="UP001305702">
    <property type="component" value="Chromosome"/>
</dbReference>
<dbReference type="AlphaFoldDB" id="A0AA96LC40"/>
<dbReference type="GO" id="GO:0016747">
    <property type="term" value="F:acyltransferase activity, transferring groups other than amino-acyl groups"/>
    <property type="evidence" value="ECO:0007669"/>
    <property type="project" value="TreeGrafter"/>
</dbReference>
<dbReference type="PANTHER" id="PTHR48098">
    <property type="entry name" value="ENTEROCHELIN ESTERASE-RELATED"/>
    <property type="match status" value="1"/>
</dbReference>
<dbReference type="KEGG" id="paun:MJA45_18065"/>
<dbReference type="EMBL" id="CP130318">
    <property type="protein sequence ID" value="WNQ09530.1"/>
    <property type="molecule type" value="Genomic_DNA"/>
</dbReference>
<proteinExistence type="predicted"/>
<keyword evidence="2" id="KW-1185">Reference proteome</keyword>
<evidence type="ECO:0000313" key="1">
    <source>
        <dbReference type="EMBL" id="WNQ09530.1"/>
    </source>
</evidence>
<dbReference type="GO" id="GO:0016787">
    <property type="term" value="F:hydrolase activity"/>
    <property type="evidence" value="ECO:0007669"/>
    <property type="project" value="UniProtKB-KW"/>
</dbReference>
<dbReference type="RefSeq" id="WP_315603302.1">
    <property type="nucleotide sequence ID" value="NZ_CP130318.1"/>
</dbReference>
<keyword evidence="1" id="KW-0378">Hydrolase</keyword>
<organism evidence="1 2">
    <name type="scientific">Paenibacillus aurantius</name>
    <dbReference type="NCBI Taxonomy" id="2918900"/>
    <lineage>
        <taxon>Bacteria</taxon>
        <taxon>Bacillati</taxon>
        <taxon>Bacillota</taxon>
        <taxon>Bacilli</taxon>
        <taxon>Bacillales</taxon>
        <taxon>Paenibacillaceae</taxon>
        <taxon>Paenibacillus</taxon>
    </lineage>
</organism>
<dbReference type="Pfam" id="PF00756">
    <property type="entry name" value="Esterase"/>
    <property type="match status" value="1"/>
</dbReference>
<evidence type="ECO:0000313" key="2">
    <source>
        <dbReference type="Proteomes" id="UP001305702"/>
    </source>
</evidence>
<protein>
    <submittedName>
        <fullName evidence="1">Alpha/beta hydrolase-fold protein</fullName>
    </submittedName>
</protein>
<accession>A0AA96LC40</accession>